<dbReference type="InterPro" id="IPR036271">
    <property type="entry name" value="Tet_transcr_reg_TetR-rel_C_sf"/>
</dbReference>
<dbReference type="GO" id="GO:0003700">
    <property type="term" value="F:DNA-binding transcription factor activity"/>
    <property type="evidence" value="ECO:0007669"/>
    <property type="project" value="TreeGrafter"/>
</dbReference>
<keyword evidence="3" id="KW-0804">Transcription</keyword>
<evidence type="ECO:0000259" key="4">
    <source>
        <dbReference type="Pfam" id="PF00440"/>
    </source>
</evidence>
<evidence type="ECO:0000313" key="6">
    <source>
        <dbReference type="Proteomes" id="UP000565579"/>
    </source>
</evidence>
<dbReference type="EMBL" id="JACHMI010000001">
    <property type="protein sequence ID" value="MBB6552773.1"/>
    <property type="molecule type" value="Genomic_DNA"/>
</dbReference>
<accession>A0A7X0P007</accession>
<dbReference type="InterPro" id="IPR009057">
    <property type="entry name" value="Homeodomain-like_sf"/>
</dbReference>
<dbReference type="PANTHER" id="PTHR30055">
    <property type="entry name" value="HTH-TYPE TRANSCRIPTIONAL REGULATOR RUTR"/>
    <property type="match status" value="1"/>
</dbReference>
<dbReference type="GO" id="GO:0000976">
    <property type="term" value="F:transcription cis-regulatory region binding"/>
    <property type="evidence" value="ECO:0007669"/>
    <property type="project" value="TreeGrafter"/>
</dbReference>
<reference evidence="5 6" key="1">
    <citation type="submission" date="2020-08" db="EMBL/GenBank/DDBJ databases">
        <title>Sequencing the genomes of 1000 actinobacteria strains.</title>
        <authorList>
            <person name="Klenk H.-P."/>
        </authorList>
    </citation>
    <scope>NUCLEOTIDE SEQUENCE [LARGE SCALE GENOMIC DNA]</scope>
    <source>
        <strain evidence="5 6">DSM 43768</strain>
    </source>
</reference>
<name>A0A7X0P007_9ACTN</name>
<keyword evidence="2" id="KW-0238">DNA-binding</keyword>
<evidence type="ECO:0000313" key="5">
    <source>
        <dbReference type="EMBL" id="MBB6552773.1"/>
    </source>
</evidence>
<evidence type="ECO:0000256" key="3">
    <source>
        <dbReference type="ARBA" id="ARBA00023163"/>
    </source>
</evidence>
<dbReference type="Pfam" id="PF00440">
    <property type="entry name" value="TetR_N"/>
    <property type="match status" value="1"/>
</dbReference>
<dbReference type="Proteomes" id="UP000565579">
    <property type="component" value="Unassembled WGS sequence"/>
</dbReference>
<evidence type="ECO:0000256" key="2">
    <source>
        <dbReference type="ARBA" id="ARBA00023125"/>
    </source>
</evidence>
<dbReference type="SUPFAM" id="SSF46689">
    <property type="entry name" value="Homeodomain-like"/>
    <property type="match status" value="1"/>
</dbReference>
<dbReference type="InterPro" id="IPR001647">
    <property type="entry name" value="HTH_TetR"/>
</dbReference>
<feature type="domain" description="HTH tetR-type" evidence="4">
    <location>
        <begin position="18"/>
        <end position="63"/>
    </location>
</feature>
<protein>
    <submittedName>
        <fullName evidence="5">AcrR family transcriptional regulator</fullName>
    </submittedName>
</protein>
<comment type="caution">
    <text evidence="5">The sequence shown here is derived from an EMBL/GenBank/DDBJ whole genome shotgun (WGS) entry which is preliminary data.</text>
</comment>
<organism evidence="5 6">
    <name type="scientific">Nonomuraea rubra</name>
    <dbReference type="NCBI Taxonomy" id="46180"/>
    <lineage>
        <taxon>Bacteria</taxon>
        <taxon>Bacillati</taxon>
        <taxon>Actinomycetota</taxon>
        <taxon>Actinomycetes</taxon>
        <taxon>Streptosporangiales</taxon>
        <taxon>Streptosporangiaceae</taxon>
        <taxon>Nonomuraea</taxon>
    </lineage>
</organism>
<dbReference type="AlphaFoldDB" id="A0A7X0P007"/>
<dbReference type="InterPro" id="IPR050109">
    <property type="entry name" value="HTH-type_TetR-like_transc_reg"/>
</dbReference>
<dbReference type="Gene3D" id="1.10.10.60">
    <property type="entry name" value="Homeodomain-like"/>
    <property type="match status" value="1"/>
</dbReference>
<evidence type="ECO:0000256" key="1">
    <source>
        <dbReference type="ARBA" id="ARBA00023015"/>
    </source>
</evidence>
<keyword evidence="6" id="KW-1185">Reference proteome</keyword>
<gene>
    <name evidence="5" type="ORF">HD593_007568</name>
</gene>
<dbReference type="SUPFAM" id="SSF48498">
    <property type="entry name" value="Tetracyclin repressor-like, C-terminal domain"/>
    <property type="match status" value="1"/>
</dbReference>
<dbReference type="PANTHER" id="PTHR30055:SF234">
    <property type="entry name" value="HTH-TYPE TRANSCRIPTIONAL REGULATOR BETI"/>
    <property type="match status" value="1"/>
</dbReference>
<keyword evidence="1" id="KW-0805">Transcription regulation</keyword>
<dbReference type="RefSeq" id="WP_185106651.1">
    <property type="nucleotide sequence ID" value="NZ_JACHMI010000001.1"/>
</dbReference>
<dbReference type="Gene3D" id="1.10.357.10">
    <property type="entry name" value="Tetracycline Repressor, domain 2"/>
    <property type="match status" value="1"/>
</dbReference>
<sequence>MQVKRDESVTSSARRAQIVTATIATIAELGYQQASFARIAERAGLSSTRLISYHFDGKDELIGQAIATIYGDLSRFMHERVSAQRTASGALEAYIRSLVEYLGGHRAEMRAATEIFLNFRPEGGTAVQEAATDLASLAHLERLLEWGQESGEFRPFSTRVMAMTVQRSLDGLPFLLEADPGADLAEYADELAALFARATRA</sequence>
<proteinExistence type="predicted"/>